<sequence>MALCMTWIGNRTKMRRIIDKTASSSRPKLPPGSRALPIIGNLHMLGKLPHRSLQHLAPSGRISREEEVEDEEDKVKRVTIV</sequence>
<protein>
    <submittedName>
        <fullName evidence="2">PREDICTED: cytochrome P450</fullName>
    </submittedName>
</protein>
<dbReference type="GO" id="GO:0005506">
    <property type="term" value="F:iron ion binding"/>
    <property type="evidence" value="ECO:0007669"/>
    <property type="project" value="InterPro"/>
</dbReference>
<dbReference type="GO" id="GO:0004497">
    <property type="term" value="F:monooxygenase activity"/>
    <property type="evidence" value="ECO:0007669"/>
    <property type="project" value="InterPro"/>
</dbReference>
<organism evidence="2 3">
    <name type="scientific">Prunus dulcis</name>
    <name type="common">Almond</name>
    <name type="synonym">Amygdalus dulcis</name>
    <dbReference type="NCBI Taxonomy" id="3755"/>
    <lineage>
        <taxon>Eukaryota</taxon>
        <taxon>Viridiplantae</taxon>
        <taxon>Streptophyta</taxon>
        <taxon>Embryophyta</taxon>
        <taxon>Tracheophyta</taxon>
        <taxon>Spermatophyta</taxon>
        <taxon>Magnoliopsida</taxon>
        <taxon>eudicotyledons</taxon>
        <taxon>Gunneridae</taxon>
        <taxon>Pentapetalae</taxon>
        <taxon>rosids</taxon>
        <taxon>fabids</taxon>
        <taxon>Rosales</taxon>
        <taxon>Rosaceae</taxon>
        <taxon>Amygdaloideae</taxon>
        <taxon>Amygdaleae</taxon>
        <taxon>Prunus</taxon>
    </lineage>
</organism>
<evidence type="ECO:0000313" key="3">
    <source>
        <dbReference type="Proteomes" id="UP000327085"/>
    </source>
</evidence>
<gene>
    <name evidence="2" type="ORF">ALMOND_2B008780</name>
</gene>
<dbReference type="Gene3D" id="1.10.630.10">
    <property type="entry name" value="Cytochrome P450"/>
    <property type="match status" value="1"/>
</dbReference>
<dbReference type="Gramene" id="VVA41449">
    <property type="protein sequence ID" value="VVA41449"/>
    <property type="gene ID" value="Prudul26B008780"/>
</dbReference>
<reference evidence="3" key="1">
    <citation type="journal article" date="2020" name="Plant J.">
        <title>Transposons played a major role in the diversification between the closely related almond and peach genomes: results from the almond genome sequence.</title>
        <authorList>
            <person name="Alioto T."/>
            <person name="Alexiou K.G."/>
            <person name="Bardil A."/>
            <person name="Barteri F."/>
            <person name="Castanera R."/>
            <person name="Cruz F."/>
            <person name="Dhingra A."/>
            <person name="Duval H."/>
            <person name="Fernandez I Marti A."/>
            <person name="Frias L."/>
            <person name="Galan B."/>
            <person name="Garcia J.L."/>
            <person name="Howad W."/>
            <person name="Gomez-Garrido J."/>
            <person name="Gut M."/>
            <person name="Julca I."/>
            <person name="Morata J."/>
            <person name="Puigdomenech P."/>
            <person name="Ribeca P."/>
            <person name="Rubio Cabetas M.J."/>
            <person name="Vlasova A."/>
            <person name="Wirthensohn M."/>
            <person name="Garcia-Mas J."/>
            <person name="Gabaldon T."/>
            <person name="Casacuberta J.M."/>
            <person name="Arus P."/>
        </authorList>
    </citation>
    <scope>NUCLEOTIDE SEQUENCE [LARGE SCALE GENOMIC DNA]</scope>
    <source>
        <strain evidence="3">cv. Texas</strain>
    </source>
</reference>
<dbReference type="AlphaFoldDB" id="A0A5E4GNQ5"/>
<evidence type="ECO:0000256" key="1">
    <source>
        <dbReference type="SAM" id="MobiDB-lite"/>
    </source>
</evidence>
<proteinExistence type="predicted"/>
<dbReference type="GO" id="GO:0020037">
    <property type="term" value="F:heme binding"/>
    <property type="evidence" value="ECO:0007669"/>
    <property type="project" value="InterPro"/>
</dbReference>
<accession>A0A5E4GNQ5</accession>
<dbReference type="Proteomes" id="UP000327085">
    <property type="component" value="Chromosome 4"/>
</dbReference>
<name>A0A5E4GNQ5_PRUDU</name>
<evidence type="ECO:0000313" key="2">
    <source>
        <dbReference type="EMBL" id="VVA41449.1"/>
    </source>
</evidence>
<dbReference type="SUPFAM" id="SSF48264">
    <property type="entry name" value="Cytochrome P450"/>
    <property type="match status" value="1"/>
</dbReference>
<feature type="region of interest" description="Disordered" evidence="1">
    <location>
        <begin position="60"/>
        <end position="81"/>
    </location>
</feature>
<dbReference type="GO" id="GO:0016705">
    <property type="term" value="F:oxidoreductase activity, acting on paired donors, with incorporation or reduction of molecular oxygen"/>
    <property type="evidence" value="ECO:0007669"/>
    <property type="project" value="InterPro"/>
</dbReference>
<dbReference type="EMBL" id="CABIKO010001307">
    <property type="protein sequence ID" value="VVA41449.1"/>
    <property type="molecule type" value="Genomic_DNA"/>
</dbReference>
<dbReference type="InterPro" id="IPR036396">
    <property type="entry name" value="Cyt_P450_sf"/>
</dbReference>
<dbReference type="InParanoid" id="A0A5E4GNQ5"/>